<feature type="compositionally biased region" description="Polar residues" evidence="1">
    <location>
        <begin position="1155"/>
        <end position="1175"/>
    </location>
</feature>
<feature type="compositionally biased region" description="Low complexity" evidence="1">
    <location>
        <begin position="2163"/>
        <end position="2176"/>
    </location>
</feature>
<dbReference type="EMBL" id="QBIY01013480">
    <property type="protein sequence ID" value="RXN03578.1"/>
    <property type="molecule type" value="Genomic_DNA"/>
</dbReference>
<dbReference type="STRING" id="84645.A0A498L655"/>
<feature type="compositionally biased region" description="Basic and acidic residues" evidence="1">
    <location>
        <begin position="2006"/>
        <end position="2016"/>
    </location>
</feature>
<feature type="compositionally biased region" description="Polar residues" evidence="1">
    <location>
        <begin position="288"/>
        <end position="316"/>
    </location>
</feature>
<dbReference type="Pfam" id="PF07803">
    <property type="entry name" value="GSG-1"/>
    <property type="match status" value="1"/>
</dbReference>
<proteinExistence type="predicted"/>
<feature type="compositionally biased region" description="Polar residues" evidence="1">
    <location>
        <begin position="1776"/>
        <end position="1790"/>
    </location>
</feature>
<feature type="compositionally biased region" description="Low complexity" evidence="1">
    <location>
        <begin position="274"/>
        <end position="287"/>
    </location>
</feature>
<feature type="compositionally biased region" description="Polar residues" evidence="1">
    <location>
        <begin position="246"/>
        <end position="273"/>
    </location>
</feature>
<feature type="region of interest" description="Disordered" evidence="1">
    <location>
        <begin position="1586"/>
        <end position="1607"/>
    </location>
</feature>
<comment type="caution">
    <text evidence="2">The sequence shown here is derived from an EMBL/GenBank/DDBJ whole genome shotgun (WGS) entry which is preliminary data.</text>
</comment>
<feature type="compositionally biased region" description="Pro residues" evidence="1">
    <location>
        <begin position="681"/>
        <end position="693"/>
    </location>
</feature>
<dbReference type="InterPro" id="IPR052440">
    <property type="entry name" value="Trans_Reg/Chrom_Remod"/>
</dbReference>
<feature type="region of interest" description="Disordered" evidence="1">
    <location>
        <begin position="70"/>
        <end position="103"/>
    </location>
</feature>
<feature type="compositionally biased region" description="Basic residues" evidence="1">
    <location>
        <begin position="2212"/>
        <end position="2228"/>
    </location>
</feature>
<feature type="compositionally biased region" description="Low complexity" evidence="1">
    <location>
        <begin position="353"/>
        <end position="368"/>
    </location>
</feature>
<dbReference type="PANTHER" id="PTHR14955:SF7">
    <property type="entry name" value="TRANSCRIPTION FACTOR 20"/>
    <property type="match status" value="1"/>
</dbReference>
<feature type="compositionally biased region" description="Polar residues" evidence="1">
    <location>
        <begin position="376"/>
        <end position="389"/>
    </location>
</feature>
<feature type="region of interest" description="Disordered" evidence="1">
    <location>
        <begin position="1"/>
        <end position="35"/>
    </location>
</feature>
<feature type="compositionally biased region" description="Gly residues" evidence="1">
    <location>
        <begin position="92"/>
        <end position="102"/>
    </location>
</feature>
<feature type="region of interest" description="Disordered" evidence="1">
    <location>
        <begin position="1980"/>
        <end position="1999"/>
    </location>
</feature>
<feature type="region of interest" description="Disordered" evidence="1">
    <location>
        <begin position="1302"/>
        <end position="1555"/>
    </location>
</feature>
<feature type="compositionally biased region" description="Polar residues" evidence="1">
    <location>
        <begin position="1302"/>
        <end position="1316"/>
    </location>
</feature>
<feature type="compositionally biased region" description="Basic and acidic residues" evidence="1">
    <location>
        <begin position="1376"/>
        <end position="1389"/>
    </location>
</feature>
<feature type="compositionally biased region" description="Polar residues" evidence="1">
    <location>
        <begin position="960"/>
        <end position="976"/>
    </location>
</feature>
<feature type="region of interest" description="Disordered" evidence="1">
    <location>
        <begin position="2006"/>
        <end position="2027"/>
    </location>
</feature>
<dbReference type="GO" id="GO:0006357">
    <property type="term" value="P:regulation of transcription by RNA polymerase II"/>
    <property type="evidence" value="ECO:0007669"/>
    <property type="project" value="TreeGrafter"/>
</dbReference>
<dbReference type="Gene3D" id="3.30.40.10">
    <property type="entry name" value="Zinc/RING finger domain, C3HC4 (zinc finger)"/>
    <property type="match status" value="1"/>
</dbReference>
<feature type="region of interest" description="Disordered" evidence="1">
    <location>
        <begin position="1119"/>
        <end position="1264"/>
    </location>
</feature>
<feature type="compositionally biased region" description="Low complexity" evidence="1">
    <location>
        <begin position="1821"/>
        <end position="1835"/>
    </location>
</feature>
<feature type="compositionally biased region" description="Low complexity" evidence="1">
    <location>
        <begin position="1443"/>
        <end position="1458"/>
    </location>
</feature>
<feature type="region of interest" description="Disordered" evidence="1">
    <location>
        <begin position="1010"/>
        <end position="1043"/>
    </location>
</feature>
<feature type="compositionally biased region" description="Polar residues" evidence="1">
    <location>
        <begin position="1124"/>
        <end position="1133"/>
    </location>
</feature>
<feature type="compositionally biased region" description="Polar residues" evidence="1">
    <location>
        <begin position="2128"/>
        <end position="2153"/>
    </location>
</feature>
<feature type="region of interest" description="Disordered" evidence="1">
    <location>
        <begin position="1757"/>
        <end position="1933"/>
    </location>
</feature>
<feature type="compositionally biased region" description="Polar residues" evidence="1">
    <location>
        <begin position="629"/>
        <end position="664"/>
    </location>
</feature>
<feature type="compositionally biased region" description="Polar residues" evidence="1">
    <location>
        <begin position="1010"/>
        <end position="1024"/>
    </location>
</feature>
<evidence type="ECO:0000313" key="4">
    <source>
        <dbReference type="Proteomes" id="UP000290572"/>
    </source>
</evidence>
<dbReference type="PANTHER" id="PTHR14955">
    <property type="entry name" value="RETINOIC ACID INDUCED 1/TRANSCRIPTION FACTOR 20"/>
    <property type="match status" value="1"/>
</dbReference>
<feature type="compositionally biased region" description="Pro residues" evidence="1">
    <location>
        <begin position="1692"/>
        <end position="1707"/>
    </location>
</feature>
<feature type="region of interest" description="Disordered" evidence="1">
    <location>
        <begin position="2204"/>
        <end position="2259"/>
    </location>
</feature>
<feature type="compositionally biased region" description="Polar residues" evidence="1">
    <location>
        <begin position="25"/>
        <end position="35"/>
    </location>
</feature>
<feature type="compositionally biased region" description="Polar residues" evidence="1">
    <location>
        <begin position="1513"/>
        <end position="1546"/>
    </location>
</feature>
<feature type="compositionally biased region" description="Polar residues" evidence="1">
    <location>
        <begin position="1838"/>
        <end position="1863"/>
    </location>
</feature>
<dbReference type="EMBL" id="QBIY01012683">
    <property type="protein sequence ID" value="RXN19204.1"/>
    <property type="molecule type" value="Genomic_DNA"/>
</dbReference>
<dbReference type="GO" id="GO:0005634">
    <property type="term" value="C:nucleus"/>
    <property type="evidence" value="ECO:0007669"/>
    <property type="project" value="TreeGrafter"/>
</dbReference>
<evidence type="ECO:0000313" key="3">
    <source>
        <dbReference type="EMBL" id="RXN19204.1"/>
    </source>
</evidence>
<feature type="compositionally biased region" description="Low complexity" evidence="1">
    <location>
        <begin position="167"/>
        <end position="187"/>
    </location>
</feature>
<feature type="compositionally biased region" description="Low complexity" evidence="1">
    <location>
        <begin position="665"/>
        <end position="680"/>
    </location>
</feature>
<feature type="compositionally biased region" description="Basic and acidic residues" evidence="1">
    <location>
        <begin position="1321"/>
        <end position="1350"/>
    </location>
</feature>
<reference evidence="2 4" key="1">
    <citation type="submission" date="2018-03" db="EMBL/GenBank/DDBJ databases">
        <title>Draft genome sequence of Rohu Carp (Labeo rohita).</title>
        <authorList>
            <person name="Das P."/>
            <person name="Kushwaha B."/>
            <person name="Joshi C.G."/>
            <person name="Kumar D."/>
            <person name="Nagpure N.S."/>
            <person name="Sahoo L."/>
            <person name="Das S.P."/>
            <person name="Bit A."/>
            <person name="Patnaik S."/>
            <person name="Meher P.K."/>
            <person name="Jayasankar P."/>
            <person name="Koringa P.G."/>
            <person name="Patel N.V."/>
            <person name="Hinsu A.T."/>
            <person name="Kumar R."/>
            <person name="Pandey M."/>
            <person name="Agarwal S."/>
            <person name="Srivastava S."/>
            <person name="Singh M."/>
            <person name="Iquebal M.A."/>
            <person name="Jaiswal S."/>
            <person name="Angadi U.B."/>
            <person name="Kumar N."/>
            <person name="Raza M."/>
            <person name="Shah T.M."/>
            <person name="Rai A."/>
            <person name="Jena J.K."/>
        </authorList>
    </citation>
    <scope>NUCLEOTIDE SEQUENCE [LARGE SCALE GENOMIC DNA]</scope>
    <source>
        <strain evidence="2">DASCIFA01</strain>
        <tissue evidence="2">Testis</tissue>
    </source>
</reference>
<accession>A0A498L655</accession>
<feature type="region of interest" description="Disordered" evidence="1">
    <location>
        <begin position="785"/>
        <end position="815"/>
    </location>
</feature>
<dbReference type="InterPro" id="IPR012478">
    <property type="entry name" value="GSG-1"/>
</dbReference>
<feature type="region of interest" description="Disordered" evidence="1">
    <location>
        <begin position="167"/>
        <end position="444"/>
    </location>
</feature>
<evidence type="ECO:0000256" key="1">
    <source>
        <dbReference type="SAM" id="MobiDB-lite"/>
    </source>
</evidence>
<feature type="compositionally biased region" description="Polar residues" evidence="1">
    <location>
        <begin position="563"/>
        <end position="584"/>
    </location>
</feature>
<feature type="region of interest" description="Disordered" evidence="1">
    <location>
        <begin position="2128"/>
        <end position="2176"/>
    </location>
</feature>
<name>A0A498L655_LABRO</name>
<feature type="compositionally biased region" description="Low complexity" evidence="1">
    <location>
        <begin position="390"/>
        <end position="422"/>
    </location>
</feature>
<feature type="region of interest" description="Disordered" evidence="1">
    <location>
        <begin position="954"/>
        <end position="976"/>
    </location>
</feature>
<sequence length="2540" mass="273091">MQNFPNSPVPLHPGFSRGGSVVGSPYQSHPSDLQISPRNSEEYAAMQQAQANLQSHGQHLHLRSQQHLLHTPPIHGYGSRRATGEMSQGNAHSGGGGAGGGNSYRKDSVDYYFSVSGRERSRRGGAAYGTGFRYANVDGHAPHQYQHLPGSGSSSGMITPYSLDYGSSSGSAVGGSNSSGAGSFSPSQQYSMAHTASVQSGAQMHQRQHGQKFPAHQGLQQGQHHRTYPLSGNRIPPQFGHFAPLSATSGSTGMYSSPPQRYDVSSSSSTDAKTNNSPTRSNPNTHTISSVSNSCENMGQNYSSSAHPPYSPQSQSLHKHAPHSQRTSQHSTGAGYEPSLKMQHQGHLHTKLPHSSVSSSPALPSHPSQDLAKSPMHSQSQQAHIHQNFSPISNPSPAPSAVQSPSCSSSSSPLMGSSEGNSAATHLQPASHPSVPNVRGSQSHGRLLQAVPQLSPTPNSNSSISSCGSGVGTKTAVLNHSAGIGHAAISQNRMGLGLRGGPGEDGSLYPHDKLLQDPGLNSLNALTSQVENLPNTVQHMLLTDTVLPQKKSRDSAHHLQILQGSGNQNKSGNFSTSGQTSVNEESSEMLETTGHPQVECRRIRQASGTSNESEPQSYPSSQSQMASEPSQQGSDLQVNTGVISTASKQPSTRESQSKTPETLTPSSSSPPSVHPSAEPSPKQPAYPPAPPSPIHSARPNCVAEKDLCNDEGSGTKGRKIKTIKDEDSEGENAGPSCERENSKNRLSAPPTKDEAETDAQQTENVNVSEQHNVGGVGVIVSARSEVNTESSKHTGAKSTRYGISHYSSKHGNPEDQRDVNVLRETRNHNGEGEVCMETYVSQYDISPKQEFGQNSQPSVQTHPASLKYSNPEIHYNAAKSKGKLGLGSSMGTNRCQNYHQLQASYGSIGRKEIGVFAVEAGRGIVSRSQDSGSQFHQSFPSLLQEVLQGHHLDRRYGRPDQTSSVHQQPQDTSQHRYQTRLPYSMVENLSSHAMSSQTLLSGLNVKFNQMVSGKPPNSSQNQGPENDVVLGPPHPSWDSEAHKSNVTHGISLEKSKTSLSPSQSSHMQQSLDLTTGAPSKHINLADYTLQHRKPSRYGTSPSAVEQLLLQEAEPLACGVGPISHTPSQTSSGRRSVICDVSPSRRTTPERERGHSGTSGPSVIQQPFSSSGSNEQECGKEETKAKKAQNKEDSSKTEAAGQNTEGYCGTPPSKESSKPLPPPVDVDSDIEKTSSAKGNSEATSNLPYLLQMSSNPLSSPPRHQSFSQAVDGFRAYGFSDTMDGPKMISHPTPHQAFHTVSAYSKTTPSTNKLQVFPQSLPPHERPDWTPDRQRPRGMDRHVPQRLSEQKCKSQSSSDSLPGQHHVSRQHSYPGSHFDMKIWDTYPEREGAGQPTAPPHEHVGSQPVTNAAPKLGEEDISDKSAEDTAKSFHSLAPVGAISPAGHTGKTTQGIQQGQRGAKTGTSAETNPLIMRRRVRSFISPIPAKRQHQDVPGQRPGSAYHSPLSHSDSRLAANNCSGSTDTQSKLPSPKTQHSISSANSPSQSKAKFLPPRKGHGLKLEAIVRKITPGVKKNDFNNSHVESDFSEVSHYTSDMPDAEGGTSFSSVPQGEEACLSYLDDSHTLDDLMPYRAVEDAFSCDSQTLKPGATASSTGALRSLPKDFDFGLGAGGSSGSLGENDKDDFTLLGPLPPAPPLPCPVQGSPPPSSSALSDIQQFTNTYQQLETRRGEQSAANLLRQKLQETGMGFDDYPGGDYYGATTGHSQSPGHHLLSRAPQHQMTSLRLTSSEPKPSEHVVPKGYFPSGKKKGRPVGSVNKQKRAQAQIQNAATNIPAASLPSPTAIPQSVPIPNTASEVPQASTPPDQKPCPPLVPPAETQVVKVDVESEETQPELDVKPPRHRQKKGKEGSETPGNQRRRRRGMVPKEKLDTQASSRGNVSLCGIFSDARNNVFAPYIHVEKKIAEIGAICTIINAEDEKSKGGGKAGHLGVDGPLNTPLSSQLVRKEKENERTKENWASEPVDSALQSGKTLPTSGYVLQGPVISETGHTGRLLCCLCQKWANYKHLGDLYGPFYPAEYAAKLPKNPPQVRQASSYHGAATTGFSMTSIPTEATPQDTRLQDPQIVKSSTDSDCTVSQATNPTSPATTIGTVSPSMGEEMPFQTAKASSSTSKVTSHSWDPAAELTSGLGTVQELDGEVVLQQLHVENTQQRPQHRKLTSHPRFKRRHKSSEDLPRTVPINSKASLPFQPPPPSQDSLGPMAQMAQLPLVPLDPEELWVHEGCIVWTSGIYLVNGRLYGLQEALDGARDTSCSHCEMVGSTLGCYSKGCTLRATELPSLERRTWSSRREDERTLDKSRTDQTEIATDCARFSPSGTPSRFRMEFPRMSLLSLLRSPRLSFIQTLLSLLLSLVSLSSSYWCVGRQKVPKPLCSPSRRLKCTPVHGMSDGSFSWETGDDRFIFPSFHAGLWTTCEENIYTDAWGESSRGHSVISLSGSKVFITKVLRANPSPVVPFEIVFFCGSSGCDVHDASDLLGVFVTLI</sequence>
<feature type="compositionally biased region" description="Polar residues" evidence="1">
    <location>
        <begin position="188"/>
        <end position="205"/>
    </location>
</feature>
<feature type="compositionally biased region" description="Polar residues" evidence="1">
    <location>
        <begin position="1234"/>
        <end position="1264"/>
    </location>
</feature>
<feature type="region of interest" description="Disordered" evidence="1">
    <location>
        <begin position="1692"/>
        <end position="1716"/>
    </location>
</feature>
<dbReference type="Proteomes" id="UP000290572">
    <property type="component" value="Unassembled WGS sequence"/>
</dbReference>
<feature type="compositionally biased region" description="Basic and acidic residues" evidence="1">
    <location>
        <begin position="1413"/>
        <end position="1428"/>
    </location>
</feature>
<feature type="compositionally biased region" description="Basic and acidic residues" evidence="1">
    <location>
        <begin position="1176"/>
        <end position="1195"/>
    </location>
</feature>
<organism evidence="2 4">
    <name type="scientific">Labeo rohita</name>
    <name type="common">Indian major carp</name>
    <name type="synonym">Cyprinus rohita</name>
    <dbReference type="NCBI Taxonomy" id="84645"/>
    <lineage>
        <taxon>Eukaryota</taxon>
        <taxon>Metazoa</taxon>
        <taxon>Chordata</taxon>
        <taxon>Craniata</taxon>
        <taxon>Vertebrata</taxon>
        <taxon>Euteleostomi</taxon>
        <taxon>Actinopterygii</taxon>
        <taxon>Neopterygii</taxon>
        <taxon>Teleostei</taxon>
        <taxon>Ostariophysi</taxon>
        <taxon>Cypriniformes</taxon>
        <taxon>Cyprinidae</taxon>
        <taxon>Labeoninae</taxon>
        <taxon>Labeonini</taxon>
        <taxon>Labeo</taxon>
    </lineage>
</organism>
<protein>
    <submittedName>
        <fullName evidence="2">Transcription factor 20-like protein</fullName>
    </submittedName>
</protein>
<keyword evidence="4" id="KW-1185">Reference proteome</keyword>
<gene>
    <name evidence="2" type="ORF">ROHU_035794</name>
    <name evidence="3" type="ORF">ROHU_036928</name>
</gene>
<feature type="compositionally biased region" description="Pro residues" evidence="1">
    <location>
        <begin position="1864"/>
        <end position="1873"/>
    </location>
</feature>
<feature type="compositionally biased region" description="Polar residues" evidence="1">
    <location>
        <begin position="758"/>
        <end position="771"/>
    </location>
</feature>
<evidence type="ECO:0000313" key="2">
    <source>
        <dbReference type="EMBL" id="RXN03578.1"/>
    </source>
</evidence>
<feature type="region of interest" description="Disordered" evidence="1">
    <location>
        <begin position="563"/>
        <end position="773"/>
    </location>
</feature>
<dbReference type="InterPro" id="IPR013083">
    <property type="entry name" value="Znf_RING/FYVE/PHD"/>
</dbReference>
<feature type="compositionally biased region" description="Low complexity" evidence="1">
    <location>
        <begin position="610"/>
        <end position="628"/>
    </location>
</feature>